<evidence type="ECO:0000313" key="2">
    <source>
        <dbReference type="EMBL" id="GFY21745.1"/>
    </source>
</evidence>
<protein>
    <submittedName>
        <fullName evidence="2">Uncharacterized protein</fullName>
    </submittedName>
</protein>
<comment type="caution">
    <text evidence="2">The sequence shown here is derived from an EMBL/GenBank/DDBJ whole genome shotgun (WGS) entry which is preliminary data.</text>
</comment>
<accession>A0A8X6T150</accession>
<dbReference type="Proteomes" id="UP000887159">
    <property type="component" value="Unassembled WGS sequence"/>
</dbReference>
<evidence type="ECO:0000313" key="3">
    <source>
        <dbReference type="Proteomes" id="UP000887159"/>
    </source>
</evidence>
<dbReference type="AlphaFoldDB" id="A0A8X6T150"/>
<keyword evidence="1" id="KW-0472">Membrane</keyword>
<proteinExistence type="predicted"/>
<name>A0A8X6T150_TRICX</name>
<sequence length="159" mass="18081">MTENDAPESTRARIGFLSIITSSWLPVILAVDGGFQYKRPHLLGRSLCLVFHAPTAWRLTGSAIWRRGSVTTYWGSASRGTWRKTARRVWSAYFFFSANVVGFRRRFRVVKRQPFSLGSSALHVQDVRSGNKQVCCQSFSTHLFFLVQVGIFEQELCIS</sequence>
<dbReference type="EMBL" id="BMAU01021358">
    <property type="protein sequence ID" value="GFY21745.1"/>
    <property type="molecule type" value="Genomic_DNA"/>
</dbReference>
<keyword evidence="3" id="KW-1185">Reference proteome</keyword>
<feature type="transmembrane region" description="Helical" evidence="1">
    <location>
        <begin position="85"/>
        <end position="103"/>
    </location>
</feature>
<gene>
    <name evidence="2" type="ORF">TNCV_1168891</name>
</gene>
<reference evidence="2" key="1">
    <citation type="submission" date="2020-08" db="EMBL/GenBank/DDBJ databases">
        <title>Multicomponent nature underlies the extraordinary mechanical properties of spider dragline silk.</title>
        <authorList>
            <person name="Kono N."/>
            <person name="Nakamura H."/>
            <person name="Mori M."/>
            <person name="Yoshida Y."/>
            <person name="Ohtoshi R."/>
            <person name="Malay A.D."/>
            <person name="Moran D.A.P."/>
            <person name="Tomita M."/>
            <person name="Numata K."/>
            <person name="Arakawa K."/>
        </authorList>
    </citation>
    <scope>NUCLEOTIDE SEQUENCE</scope>
</reference>
<organism evidence="2 3">
    <name type="scientific">Trichonephila clavipes</name>
    <name type="common">Golden silk orbweaver</name>
    <name type="synonym">Nephila clavipes</name>
    <dbReference type="NCBI Taxonomy" id="2585209"/>
    <lineage>
        <taxon>Eukaryota</taxon>
        <taxon>Metazoa</taxon>
        <taxon>Ecdysozoa</taxon>
        <taxon>Arthropoda</taxon>
        <taxon>Chelicerata</taxon>
        <taxon>Arachnida</taxon>
        <taxon>Araneae</taxon>
        <taxon>Araneomorphae</taxon>
        <taxon>Entelegynae</taxon>
        <taxon>Araneoidea</taxon>
        <taxon>Nephilidae</taxon>
        <taxon>Trichonephila</taxon>
    </lineage>
</organism>
<keyword evidence="1" id="KW-1133">Transmembrane helix</keyword>
<feature type="transmembrane region" description="Helical" evidence="1">
    <location>
        <begin position="12"/>
        <end position="31"/>
    </location>
</feature>
<evidence type="ECO:0000256" key="1">
    <source>
        <dbReference type="SAM" id="Phobius"/>
    </source>
</evidence>
<keyword evidence="1" id="KW-0812">Transmembrane</keyword>